<dbReference type="Pfam" id="PF05970">
    <property type="entry name" value="PIF1"/>
    <property type="match status" value="1"/>
</dbReference>
<organism evidence="2 3">
    <name type="scientific">Lambdina fiscellaria nucleopolyhedrovirus</name>
    <dbReference type="NCBI Taxonomy" id="1642929"/>
    <lineage>
        <taxon>Viruses</taxon>
        <taxon>Viruses incertae sedis</taxon>
        <taxon>Naldaviricetes</taxon>
        <taxon>Lefavirales</taxon>
        <taxon>Baculoviridae</taxon>
        <taxon>Alphabaculovirus</taxon>
        <taxon>Alphabaculovirus lafiscellariae</taxon>
    </lineage>
</organism>
<evidence type="ECO:0000313" key="3">
    <source>
        <dbReference type="Proteomes" id="UP000201190"/>
    </source>
</evidence>
<name>A0A0E3Z7F6_9ABAC</name>
<sequence>MESAKKMKMSDYETVAQATAAVSTISDHNTAEPINAVDDVVVDDVVVDDVIVDNVVVDDDDVNIMEKEKILHVDTVDEQPSLNEDQQQFLNSYLAIIDAGDVQPVFVSGNAGTGKTFLLKRLYEELSERRDMNTEKIAMSAIAARNIDGITLHRLFMFGFNGEYNTRYTSKIVRQMEALIVDEVSMINAMYLDNVDKILKTVKCQPNIPFGGVHVIVFGDLYQLPPVMNDNKLGNQQCFLANVWKHFKLFTLNKMMRQNEKDFIEALNCLRVGDDNGIAFFNRLRVTQHQFDPMEASTLVSTNKAAATLNDRNNVKILLATDKKHTIESTTKNGYIKDTRYLYSADNIYQIIPKSITLGVGSRIIVTHNCNKSSCINGDLGVVEDFGCNAQGNVVSIYFRKTNDTLCVLKEEVIVFKNKESDKKNVAVFRIGFPINLAWAMTIHKMQGVTLDRLRVPLDYMFAPGQLYVALSRVKTSQGLQLLQNITKNMLRFDENVAKAYETMPRFGIGDEVEESDVKNENTIAKIVQL</sequence>
<dbReference type="InterPro" id="IPR010285">
    <property type="entry name" value="DNA_helicase_pif1-like_DEAD"/>
</dbReference>
<dbReference type="Gene3D" id="3.40.50.300">
    <property type="entry name" value="P-loop containing nucleotide triphosphate hydrolases"/>
    <property type="match status" value="2"/>
</dbReference>
<dbReference type="CDD" id="cd18809">
    <property type="entry name" value="SF1_C_RecD"/>
    <property type="match status" value="1"/>
</dbReference>
<feature type="domain" description="DNA helicase Pif1-like DEAD-box helicase" evidence="1">
    <location>
        <begin position="82"/>
        <end position="261"/>
    </location>
</feature>
<keyword evidence="2" id="KW-0347">Helicase</keyword>
<dbReference type="OrthoDB" id="5394at10239"/>
<keyword evidence="2" id="KW-0378">Hydrolase</keyword>
<dbReference type="PANTHER" id="PTHR47642:SF6">
    <property type="entry name" value="ATP-DEPENDENT DNA HELICASE"/>
    <property type="match status" value="1"/>
</dbReference>
<dbReference type="EMBL" id="KP752043">
    <property type="protein sequence ID" value="AKC91702.1"/>
    <property type="molecule type" value="Genomic_DNA"/>
</dbReference>
<keyword evidence="2" id="KW-0067">ATP-binding</keyword>
<dbReference type="SUPFAM" id="SSF52540">
    <property type="entry name" value="P-loop containing nucleoside triphosphate hydrolases"/>
    <property type="match status" value="2"/>
</dbReference>
<dbReference type="InterPro" id="IPR051055">
    <property type="entry name" value="PIF1_helicase"/>
</dbReference>
<dbReference type="GO" id="GO:0006281">
    <property type="term" value="P:DNA repair"/>
    <property type="evidence" value="ECO:0007669"/>
    <property type="project" value="InterPro"/>
</dbReference>
<evidence type="ECO:0000313" key="2">
    <source>
        <dbReference type="EMBL" id="AKC91702.1"/>
    </source>
</evidence>
<dbReference type="GeneID" id="24170906"/>
<protein>
    <submittedName>
        <fullName evidence="2">Helicase-2</fullName>
    </submittedName>
</protein>
<dbReference type="PANTHER" id="PTHR47642">
    <property type="entry name" value="ATP-DEPENDENT DNA HELICASE"/>
    <property type="match status" value="1"/>
</dbReference>
<dbReference type="InterPro" id="IPR027417">
    <property type="entry name" value="P-loop_NTPase"/>
</dbReference>
<dbReference type="KEGG" id="vg:24170906"/>
<evidence type="ECO:0000259" key="1">
    <source>
        <dbReference type="Pfam" id="PF05970"/>
    </source>
</evidence>
<proteinExistence type="predicted"/>
<accession>A0A0E3Z7F6</accession>
<reference evidence="2 3" key="1">
    <citation type="journal article" date="2015" name="Genome Announc.">
        <title>Genome Sequence of an Alphabaculovirus Isolated from the Oak Looper, Lambdina fiscellaria, Contains a Putative 2-Kilobase-Pair Transposable Element Encoding a Transposase and a FLYWCH Domain-Containing Protein.</title>
        <authorList>
            <person name="Rohrmann G.F."/>
            <person name="Erlandson M.A."/>
            <person name="Theilmann D.A."/>
        </authorList>
    </citation>
    <scope>NUCLEOTIDE SEQUENCE [LARGE SCALE GENOMIC DNA]</scope>
    <source>
        <strain evidence="2">GR15</strain>
    </source>
</reference>
<dbReference type="RefSeq" id="YP_009133285.1">
    <property type="nucleotide sequence ID" value="NC_026922.1"/>
</dbReference>
<keyword evidence="2" id="KW-0547">Nucleotide-binding</keyword>
<dbReference type="Proteomes" id="UP000201190">
    <property type="component" value="Segment"/>
</dbReference>
<dbReference type="GO" id="GO:0000723">
    <property type="term" value="P:telomere maintenance"/>
    <property type="evidence" value="ECO:0007669"/>
    <property type="project" value="InterPro"/>
</dbReference>
<keyword evidence="3" id="KW-1185">Reference proteome</keyword>
<dbReference type="GO" id="GO:0003678">
    <property type="term" value="F:DNA helicase activity"/>
    <property type="evidence" value="ECO:0007669"/>
    <property type="project" value="InterPro"/>
</dbReference>